<gene>
    <name evidence="1" type="ORF">DFR71_6141</name>
</gene>
<reference evidence="1 2" key="1">
    <citation type="submission" date="2019-03" db="EMBL/GenBank/DDBJ databases">
        <title>Genomic Encyclopedia of Type Strains, Phase IV (KMG-IV): sequencing the most valuable type-strain genomes for metagenomic binning, comparative biology and taxonomic classification.</title>
        <authorList>
            <person name="Goeker M."/>
        </authorList>
    </citation>
    <scope>NUCLEOTIDE SEQUENCE [LARGE SCALE GENOMIC DNA]</scope>
    <source>
        <strain evidence="1 2">DSM 44684</strain>
    </source>
</reference>
<dbReference type="RefSeq" id="WP_132370314.1">
    <property type="nucleotide sequence ID" value="NZ_SMFR01000007.1"/>
</dbReference>
<dbReference type="Proteomes" id="UP000294856">
    <property type="component" value="Unassembled WGS sequence"/>
</dbReference>
<name>A0A4R1F9N4_9NOCA</name>
<sequence>MRLSDLLSKAPDVTAAQVEGFLSDRPLGWGKHKRIRVGKVIHNFHCHECSDVRPFESADELSCLGVGDNQVSIDATLRCMVCRSSVETWFLVASTGLLHHRAPEVRVERYTENLRDRAERVDVAAGPFADLVKRAYLAYENGLGAGSVIYLRKIFEKVTWEVAEILGLETVKRNGNPRPFAVILEEVNSVRNIIPQRFSSDGYQLFRELSGIIHGDSSEAEALQKFKPCLQLVLGVVDEVNRDNVFAQAIDELGWNIENVGALAGEEV</sequence>
<protein>
    <submittedName>
        <fullName evidence="1">Uncharacterized protein</fullName>
    </submittedName>
</protein>
<dbReference type="OrthoDB" id="5175471at2"/>
<dbReference type="STRING" id="1210063.GCA_001612665_06458"/>
<comment type="caution">
    <text evidence="1">The sequence shown here is derived from an EMBL/GenBank/DDBJ whole genome shotgun (WGS) entry which is preliminary data.</text>
</comment>
<dbReference type="EMBL" id="SMFR01000007">
    <property type="protein sequence ID" value="TCJ90250.1"/>
    <property type="molecule type" value="Genomic_DNA"/>
</dbReference>
<dbReference type="AlphaFoldDB" id="A0A4R1F9N4"/>
<evidence type="ECO:0000313" key="1">
    <source>
        <dbReference type="EMBL" id="TCJ90250.1"/>
    </source>
</evidence>
<organism evidence="1 2">
    <name type="scientific">Nocardia alba</name>
    <dbReference type="NCBI Taxonomy" id="225051"/>
    <lineage>
        <taxon>Bacteria</taxon>
        <taxon>Bacillati</taxon>
        <taxon>Actinomycetota</taxon>
        <taxon>Actinomycetes</taxon>
        <taxon>Mycobacteriales</taxon>
        <taxon>Nocardiaceae</taxon>
        <taxon>Nocardia</taxon>
    </lineage>
</organism>
<proteinExistence type="predicted"/>
<evidence type="ECO:0000313" key="2">
    <source>
        <dbReference type="Proteomes" id="UP000294856"/>
    </source>
</evidence>
<keyword evidence="2" id="KW-1185">Reference proteome</keyword>
<accession>A0A4R1F9N4</accession>